<gene>
    <name evidence="2" type="ORF">KHLLAP_LOCUS937</name>
</gene>
<feature type="compositionally biased region" description="Polar residues" evidence="1">
    <location>
        <begin position="1"/>
        <end position="12"/>
    </location>
</feature>
<evidence type="ECO:0000313" key="3">
    <source>
        <dbReference type="Proteomes" id="UP001295740"/>
    </source>
</evidence>
<sequence length="64" mass="6824">MATARITPTDTAALNEGPDGSKADWDTREKVATTEETINGVDVEEPEIVSNGDQYYGGEEALPP</sequence>
<comment type="caution">
    <text evidence="2">The sequence shown here is derived from an EMBL/GenBank/DDBJ whole genome shotgun (WGS) entry which is preliminary data.</text>
</comment>
<dbReference type="EMBL" id="CAUWAG010000003">
    <property type="protein sequence ID" value="CAJ2500469.1"/>
    <property type="molecule type" value="Genomic_DNA"/>
</dbReference>
<keyword evidence="3" id="KW-1185">Reference proteome</keyword>
<reference evidence="2" key="1">
    <citation type="submission" date="2023-10" db="EMBL/GenBank/DDBJ databases">
        <authorList>
            <person name="Hackl T."/>
        </authorList>
    </citation>
    <scope>NUCLEOTIDE SEQUENCE</scope>
</reference>
<protein>
    <submittedName>
        <fullName evidence="2">Uu.00g033220.m01.CDS01</fullName>
    </submittedName>
</protein>
<dbReference type="AlphaFoldDB" id="A0AAI8V8N6"/>
<dbReference type="Proteomes" id="UP001295740">
    <property type="component" value="Unassembled WGS sequence"/>
</dbReference>
<feature type="compositionally biased region" description="Basic and acidic residues" evidence="1">
    <location>
        <begin position="19"/>
        <end position="33"/>
    </location>
</feature>
<feature type="region of interest" description="Disordered" evidence="1">
    <location>
        <begin position="1"/>
        <end position="64"/>
    </location>
</feature>
<proteinExistence type="predicted"/>
<evidence type="ECO:0000256" key="1">
    <source>
        <dbReference type="SAM" id="MobiDB-lite"/>
    </source>
</evidence>
<name>A0AAI8V8N6_9PEZI</name>
<evidence type="ECO:0000313" key="2">
    <source>
        <dbReference type="EMBL" id="CAJ2500469.1"/>
    </source>
</evidence>
<accession>A0AAI8V8N6</accession>
<organism evidence="2 3">
    <name type="scientific">Anthostomella pinea</name>
    <dbReference type="NCBI Taxonomy" id="933095"/>
    <lineage>
        <taxon>Eukaryota</taxon>
        <taxon>Fungi</taxon>
        <taxon>Dikarya</taxon>
        <taxon>Ascomycota</taxon>
        <taxon>Pezizomycotina</taxon>
        <taxon>Sordariomycetes</taxon>
        <taxon>Xylariomycetidae</taxon>
        <taxon>Xylariales</taxon>
        <taxon>Xylariaceae</taxon>
        <taxon>Anthostomella</taxon>
    </lineage>
</organism>